<evidence type="ECO:0000313" key="17">
    <source>
        <dbReference type="Proteomes" id="UP000239504"/>
    </source>
</evidence>
<keyword evidence="7" id="KW-0406">Ion transport</keyword>
<evidence type="ECO:0000256" key="9">
    <source>
        <dbReference type="ARBA" id="ARBA00023136"/>
    </source>
</evidence>
<dbReference type="AlphaFoldDB" id="A0A2S7K0F8"/>
<dbReference type="CDD" id="cd01347">
    <property type="entry name" value="ligand_gated_channel"/>
    <property type="match status" value="1"/>
</dbReference>
<feature type="domain" description="TonB-dependent receptor plug" evidence="15">
    <location>
        <begin position="50"/>
        <end position="160"/>
    </location>
</feature>
<evidence type="ECO:0000256" key="6">
    <source>
        <dbReference type="ARBA" id="ARBA00023004"/>
    </source>
</evidence>
<keyword evidence="13" id="KW-0732">Signal</keyword>
<dbReference type="PROSITE" id="PS52016">
    <property type="entry name" value="TONB_DEPENDENT_REC_3"/>
    <property type="match status" value="1"/>
</dbReference>
<dbReference type="Pfam" id="PF00593">
    <property type="entry name" value="TonB_dep_Rec_b-barrel"/>
    <property type="match status" value="1"/>
</dbReference>
<dbReference type="EMBL" id="PJCH01000015">
    <property type="protein sequence ID" value="PQA86005.1"/>
    <property type="molecule type" value="Genomic_DNA"/>
</dbReference>
<dbReference type="InterPro" id="IPR036942">
    <property type="entry name" value="Beta-barrel_TonB_sf"/>
</dbReference>
<keyword evidence="3 11" id="KW-1134">Transmembrane beta strand</keyword>
<accession>A0A2S7K0F8</accession>
<keyword evidence="9 11" id="KW-0472">Membrane</keyword>
<proteinExistence type="inferred from homology"/>
<evidence type="ECO:0000256" key="5">
    <source>
        <dbReference type="ARBA" id="ARBA00022692"/>
    </source>
</evidence>
<sequence>MRQIKSTLMAGTAIALFATAAPGAAVAQGGENAAPLDTIVVTARKREENIQKTPIALTAFSQATLEDRQIFNVNEIAQYVPNLQASYAAGGSTAGSSFSIRGIGQADFITTTDPGVGTYLDGVYLARVMGAALELADIERIEVLRGPQGTLFGRNTIGGAVSVVTAKPSGEFGLKGELTAGNHGRFQGRAILDAPLVEDVLAAKIAVYGKTSNGYGEDVEPLGGAGHLGADDDIAGRIQLRFTPRDGVEFNLSGDYSRRRGTQAPQGRVFYDPTTAVGMLFDDGGANDVIGVNGDVNSDDLNMIAVDTPMIDDLDVYGVSLTSDFDLGAAALKLVTSYRGLDSQSGQDFDGGNDPILNQFIDSEQWQFSQEMQLTGAALDGDLEWLLGGYFFTEDGRFDTDATITGTQVLVLTNNKTDSYAGFAQGTYHLTDRFAVTGGLRYTSETKKIDIDTTFGGFPLVTDGIDQKTFDALTAKGSLEFQATDDLLLYASISQGFRSGGYNGRPFSPTDLAPFDAERSLSYEGGVKSDLADGRLRLNLAGFFNKYDDVQLTATTMDSMGNFIVITDNAGKINLYGFEAEMQAAPTDALRLFAQLGYTDTDNLKPKTGFIIGANTLPLASEWTAGGGLEYTVPLGGAYEATFGADASYRSSFYPQFNNSPIAQEDGYTLFNARLALRPTGGNWSLTFWGKNLTDEVYRSFGQDGQGGGTPAVVAIFAPTREYGVTLGFDF</sequence>
<evidence type="ECO:0000259" key="14">
    <source>
        <dbReference type="Pfam" id="PF00593"/>
    </source>
</evidence>
<evidence type="ECO:0000256" key="10">
    <source>
        <dbReference type="ARBA" id="ARBA00023237"/>
    </source>
</evidence>
<feature type="domain" description="TonB-dependent receptor-like beta-barrel" evidence="14">
    <location>
        <begin position="266"/>
        <end position="693"/>
    </location>
</feature>
<keyword evidence="10 11" id="KW-0998">Cell outer membrane</keyword>
<evidence type="ECO:0008006" key="18">
    <source>
        <dbReference type="Google" id="ProtNLM"/>
    </source>
</evidence>
<evidence type="ECO:0000259" key="15">
    <source>
        <dbReference type="Pfam" id="PF07715"/>
    </source>
</evidence>
<evidence type="ECO:0000256" key="4">
    <source>
        <dbReference type="ARBA" id="ARBA00022496"/>
    </source>
</evidence>
<keyword evidence="6" id="KW-0408">Iron</keyword>
<evidence type="ECO:0000256" key="11">
    <source>
        <dbReference type="PROSITE-ProRule" id="PRU01360"/>
    </source>
</evidence>
<comment type="caution">
    <text evidence="16">The sequence shown here is derived from an EMBL/GenBank/DDBJ whole genome shotgun (WGS) entry which is preliminary data.</text>
</comment>
<evidence type="ECO:0000256" key="7">
    <source>
        <dbReference type="ARBA" id="ARBA00023065"/>
    </source>
</evidence>
<evidence type="ECO:0000313" key="16">
    <source>
        <dbReference type="EMBL" id="PQA86005.1"/>
    </source>
</evidence>
<comment type="subcellular location">
    <subcellularLocation>
        <location evidence="1 11">Cell outer membrane</location>
        <topology evidence="1 11">Multi-pass membrane protein</topology>
    </subcellularLocation>
</comment>
<dbReference type="InterPro" id="IPR000531">
    <property type="entry name" value="Beta-barrel_TonB"/>
</dbReference>
<dbReference type="GO" id="GO:0009279">
    <property type="term" value="C:cell outer membrane"/>
    <property type="evidence" value="ECO:0007669"/>
    <property type="project" value="UniProtKB-SubCell"/>
</dbReference>
<keyword evidence="4" id="KW-0410">Iron transport</keyword>
<evidence type="ECO:0000256" key="3">
    <source>
        <dbReference type="ARBA" id="ARBA00022452"/>
    </source>
</evidence>
<dbReference type="InterPro" id="IPR012910">
    <property type="entry name" value="Plug_dom"/>
</dbReference>
<protein>
    <recommendedName>
        <fullName evidence="18">TonB-dependent receptor</fullName>
    </recommendedName>
</protein>
<feature type="chain" id="PRO_5015512163" description="TonB-dependent receptor" evidence="13">
    <location>
        <begin position="21"/>
        <end position="731"/>
    </location>
</feature>
<keyword evidence="2 11" id="KW-0813">Transport</keyword>
<gene>
    <name evidence="16" type="ORF">CW354_16630</name>
</gene>
<evidence type="ECO:0000256" key="2">
    <source>
        <dbReference type="ARBA" id="ARBA00022448"/>
    </source>
</evidence>
<dbReference type="SUPFAM" id="SSF56935">
    <property type="entry name" value="Porins"/>
    <property type="match status" value="1"/>
</dbReference>
<dbReference type="GO" id="GO:0006826">
    <property type="term" value="P:iron ion transport"/>
    <property type="evidence" value="ECO:0007669"/>
    <property type="project" value="UniProtKB-KW"/>
</dbReference>
<keyword evidence="5 11" id="KW-0812">Transmembrane</keyword>
<dbReference type="InterPro" id="IPR039426">
    <property type="entry name" value="TonB-dep_rcpt-like"/>
</dbReference>
<reference evidence="16 17" key="1">
    <citation type="submission" date="2017-12" db="EMBL/GenBank/DDBJ databases">
        <authorList>
            <person name="Hurst M.R.H."/>
        </authorList>
    </citation>
    <scope>NUCLEOTIDE SEQUENCE [LARGE SCALE GENOMIC DNA]</scope>
    <source>
        <strain evidence="16 17">SY-3-19</strain>
    </source>
</reference>
<comment type="similarity">
    <text evidence="11 12">Belongs to the TonB-dependent receptor family.</text>
</comment>
<evidence type="ECO:0000256" key="13">
    <source>
        <dbReference type="SAM" id="SignalP"/>
    </source>
</evidence>
<name>A0A2S7K0F8_9PROT</name>
<dbReference type="OrthoDB" id="9760333at2"/>
<dbReference type="Pfam" id="PF07715">
    <property type="entry name" value="Plug"/>
    <property type="match status" value="1"/>
</dbReference>
<dbReference type="PANTHER" id="PTHR32552">
    <property type="entry name" value="FERRICHROME IRON RECEPTOR-RELATED"/>
    <property type="match status" value="1"/>
</dbReference>
<evidence type="ECO:0000256" key="12">
    <source>
        <dbReference type="RuleBase" id="RU003357"/>
    </source>
</evidence>
<dbReference type="Proteomes" id="UP000239504">
    <property type="component" value="Unassembled WGS sequence"/>
</dbReference>
<evidence type="ECO:0000256" key="1">
    <source>
        <dbReference type="ARBA" id="ARBA00004571"/>
    </source>
</evidence>
<organism evidence="16 17">
    <name type="scientific">Hyphococcus luteus</name>
    <dbReference type="NCBI Taxonomy" id="2058213"/>
    <lineage>
        <taxon>Bacteria</taxon>
        <taxon>Pseudomonadati</taxon>
        <taxon>Pseudomonadota</taxon>
        <taxon>Alphaproteobacteria</taxon>
        <taxon>Parvularculales</taxon>
        <taxon>Parvularculaceae</taxon>
        <taxon>Hyphococcus</taxon>
    </lineage>
</organism>
<keyword evidence="17" id="KW-1185">Reference proteome</keyword>
<dbReference type="RefSeq" id="WP_104831217.1">
    <property type="nucleotide sequence ID" value="NZ_PJCH01000015.1"/>
</dbReference>
<dbReference type="PANTHER" id="PTHR32552:SF81">
    <property type="entry name" value="TONB-DEPENDENT OUTER MEMBRANE RECEPTOR"/>
    <property type="match status" value="1"/>
</dbReference>
<feature type="signal peptide" evidence="13">
    <location>
        <begin position="1"/>
        <end position="20"/>
    </location>
</feature>
<dbReference type="Gene3D" id="2.40.170.20">
    <property type="entry name" value="TonB-dependent receptor, beta-barrel domain"/>
    <property type="match status" value="1"/>
</dbReference>
<evidence type="ECO:0000256" key="8">
    <source>
        <dbReference type="ARBA" id="ARBA00023077"/>
    </source>
</evidence>
<keyword evidence="8 12" id="KW-0798">TonB box</keyword>